<protein>
    <submittedName>
        <fullName evidence="1">Uncharacterized protein</fullName>
    </submittedName>
</protein>
<dbReference type="Proteomes" id="UP000679950">
    <property type="component" value="Unassembled WGS sequence"/>
</dbReference>
<accession>A0ABQ4KR18</accession>
<dbReference type="EMBL" id="BORB01000050">
    <property type="protein sequence ID" value="GIN59589.1"/>
    <property type="molecule type" value="Genomic_DNA"/>
</dbReference>
<reference evidence="1 2" key="1">
    <citation type="submission" date="2021-03" db="EMBL/GenBank/DDBJ databases">
        <title>Antimicrobial resistance genes in bacteria isolated from Japanese honey, and their potential for conferring macrolide and lincosamide resistance in the American foulbrood pathogen Paenibacillus larvae.</title>
        <authorList>
            <person name="Okamoto M."/>
            <person name="Kumagai M."/>
            <person name="Kanamori H."/>
            <person name="Takamatsu D."/>
        </authorList>
    </citation>
    <scope>NUCLEOTIDE SEQUENCE [LARGE SCALE GENOMIC DNA]</scope>
    <source>
        <strain evidence="1 2">J8TS2</strain>
    </source>
</reference>
<keyword evidence="2" id="KW-1185">Reference proteome</keyword>
<dbReference type="RefSeq" id="WP_246516960.1">
    <property type="nucleotide sequence ID" value="NZ_BORB01000050.1"/>
</dbReference>
<evidence type="ECO:0000313" key="1">
    <source>
        <dbReference type="EMBL" id="GIN59589.1"/>
    </source>
</evidence>
<sequence>MSKGRKEEAILTLYLKKYPRVIEELIGISVDQIKIEERVGGKRIDFYGINRERRIEIFLENQVGPSDKCNHQLEKVTPLINNFSEGYLLYLASKKCMKWHLKMHATCRLQLLLY</sequence>
<evidence type="ECO:0000313" key="2">
    <source>
        <dbReference type="Proteomes" id="UP000679950"/>
    </source>
</evidence>
<gene>
    <name evidence="1" type="ORF">J8TS2_39080</name>
</gene>
<organism evidence="1 2">
    <name type="scientific">Lederbergia ruris</name>
    <dbReference type="NCBI Taxonomy" id="217495"/>
    <lineage>
        <taxon>Bacteria</taxon>
        <taxon>Bacillati</taxon>
        <taxon>Bacillota</taxon>
        <taxon>Bacilli</taxon>
        <taxon>Bacillales</taxon>
        <taxon>Bacillaceae</taxon>
        <taxon>Lederbergia</taxon>
    </lineage>
</organism>
<proteinExistence type="predicted"/>
<comment type="caution">
    <text evidence="1">The sequence shown here is derived from an EMBL/GenBank/DDBJ whole genome shotgun (WGS) entry which is preliminary data.</text>
</comment>
<name>A0ABQ4KR18_9BACI</name>